<dbReference type="EMBL" id="LAZR01001462">
    <property type="protein sequence ID" value="KKN44224.1"/>
    <property type="molecule type" value="Genomic_DNA"/>
</dbReference>
<evidence type="ECO:0000256" key="1">
    <source>
        <dbReference type="SAM" id="Phobius"/>
    </source>
</evidence>
<organism evidence="2">
    <name type="scientific">marine sediment metagenome</name>
    <dbReference type="NCBI Taxonomy" id="412755"/>
    <lineage>
        <taxon>unclassified sequences</taxon>
        <taxon>metagenomes</taxon>
        <taxon>ecological metagenomes</taxon>
    </lineage>
</organism>
<sequence>MRVLLHRHWPVMAWTLGAVIALWIAVGTLTADSHTVCTSGGRSQESLAGECYDWRSEAGGASLNERMADALLPVVIAAAFGYAAVKTWKRGRFV</sequence>
<feature type="transmembrane region" description="Helical" evidence="1">
    <location>
        <begin position="12"/>
        <end position="31"/>
    </location>
</feature>
<keyword evidence="1" id="KW-0472">Membrane</keyword>
<feature type="transmembrane region" description="Helical" evidence="1">
    <location>
        <begin position="70"/>
        <end position="88"/>
    </location>
</feature>
<protein>
    <submittedName>
        <fullName evidence="2">Uncharacterized protein</fullName>
    </submittedName>
</protein>
<dbReference type="AlphaFoldDB" id="A0A0F9QP53"/>
<name>A0A0F9QP53_9ZZZZ</name>
<evidence type="ECO:0000313" key="2">
    <source>
        <dbReference type="EMBL" id="KKN44224.1"/>
    </source>
</evidence>
<keyword evidence="1" id="KW-0812">Transmembrane</keyword>
<reference evidence="2" key="1">
    <citation type="journal article" date="2015" name="Nature">
        <title>Complex archaea that bridge the gap between prokaryotes and eukaryotes.</title>
        <authorList>
            <person name="Spang A."/>
            <person name="Saw J.H."/>
            <person name="Jorgensen S.L."/>
            <person name="Zaremba-Niedzwiedzka K."/>
            <person name="Martijn J."/>
            <person name="Lind A.E."/>
            <person name="van Eijk R."/>
            <person name="Schleper C."/>
            <person name="Guy L."/>
            <person name="Ettema T.J."/>
        </authorList>
    </citation>
    <scope>NUCLEOTIDE SEQUENCE</scope>
</reference>
<accession>A0A0F9QP53</accession>
<proteinExistence type="predicted"/>
<comment type="caution">
    <text evidence="2">The sequence shown here is derived from an EMBL/GenBank/DDBJ whole genome shotgun (WGS) entry which is preliminary data.</text>
</comment>
<keyword evidence="1" id="KW-1133">Transmembrane helix</keyword>
<gene>
    <name evidence="2" type="ORF">LCGC14_0695350</name>
</gene>